<dbReference type="NCBIfam" id="NF001540">
    <property type="entry name" value="PRK00366.1"/>
    <property type="match status" value="1"/>
</dbReference>
<comment type="pathway">
    <text evidence="7">Isoprenoid biosynthesis; isopentenyl diphosphate biosynthesis via DXP pathway; isopentenyl diphosphate from 1-deoxy-D-xylulose 5-phosphate: step 5/6.</text>
</comment>
<sequence>MFLRHQTKVIQVGSLYMGGNHPIIIQSMTNTPTKDIKKTVQQILDLEKVGCQLIRVAILDMDDASAIQEIKKEIHIPIVADIHFDYRLALKAIESGADKIRINPGNIGNKNHLLAIIDACKKAHIPIRIGVNSGSIEKDLLHQYGSSVKAMIESVKRYVQFFEENQFYDLVLSLKSSSADDCIEAYQQAATLFDYPLHIGITESGPLIPGIVKTTTVFNRLLSFQLGNTIRVSLSDDPIYEIKVAKQILKINHLITMPTLISCPTCGRTQIDLIPYAKALDDFLYTIDKPITVALMGCVVNGPGEAKEADIGIAGGNKVAALFKKGKVIQTIPEDQILSTLKEEIKRL</sequence>
<evidence type="ECO:0000256" key="3">
    <source>
        <dbReference type="ARBA" id="ARBA00023002"/>
    </source>
</evidence>
<dbReference type="SUPFAM" id="SSF51717">
    <property type="entry name" value="Dihydropteroate synthetase-like"/>
    <property type="match status" value="1"/>
</dbReference>
<evidence type="ECO:0000313" key="11">
    <source>
        <dbReference type="Proteomes" id="UP000886893"/>
    </source>
</evidence>
<accession>A0A9D1G7D0</accession>
<evidence type="ECO:0000256" key="5">
    <source>
        <dbReference type="ARBA" id="ARBA00023014"/>
    </source>
</evidence>
<dbReference type="SUPFAM" id="SSF56014">
    <property type="entry name" value="Nitrite and sulphite reductase 4Fe-4S domain-like"/>
    <property type="match status" value="1"/>
</dbReference>
<dbReference type="InterPro" id="IPR011005">
    <property type="entry name" value="Dihydropteroate_synth-like_sf"/>
</dbReference>
<keyword evidence="2 7" id="KW-0479">Metal-binding</keyword>
<reference evidence="10" key="1">
    <citation type="submission" date="2020-10" db="EMBL/GenBank/DDBJ databases">
        <authorList>
            <person name="Gilroy R."/>
        </authorList>
    </citation>
    <scope>NUCLEOTIDE SEQUENCE</scope>
    <source>
        <strain evidence="10">14508</strain>
    </source>
</reference>
<dbReference type="EMBL" id="DVKI01000016">
    <property type="protein sequence ID" value="HIT16862.1"/>
    <property type="molecule type" value="Genomic_DNA"/>
</dbReference>
<dbReference type="PANTHER" id="PTHR30454:SF0">
    <property type="entry name" value="4-HYDROXY-3-METHYLBUT-2-EN-1-YL DIPHOSPHATE SYNTHASE (FERREDOXIN), CHLOROPLASTIC"/>
    <property type="match status" value="1"/>
</dbReference>
<dbReference type="Gene3D" id="3.20.20.20">
    <property type="entry name" value="Dihydropteroate synthase-like"/>
    <property type="match status" value="1"/>
</dbReference>
<evidence type="ECO:0000256" key="2">
    <source>
        <dbReference type="ARBA" id="ARBA00022723"/>
    </source>
</evidence>
<dbReference type="GO" id="GO:0051539">
    <property type="term" value="F:4 iron, 4 sulfur cluster binding"/>
    <property type="evidence" value="ECO:0007669"/>
    <property type="project" value="UniProtKB-UniRule"/>
</dbReference>
<keyword evidence="4 7" id="KW-0408">Iron</keyword>
<dbReference type="InterPro" id="IPR058579">
    <property type="entry name" value="IspG_C"/>
</dbReference>
<dbReference type="Pfam" id="PF26540">
    <property type="entry name" value="GcpE_C"/>
    <property type="match status" value="1"/>
</dbReference>
<evidence type="ECO:0000313" key="10">
    <source>
        <dbReference type="EMBL" id="HIT16862.1"/>
    </source>
</evidence>
<dbReference type="InterPro" id="IPR004588">
    <property type="entry name" value="IspG_bac-typ"/>
</dbReference>
<keyword evidence="3 7" id="KW-0560">Oxidoreductase</keyword>
<feature type="binding site" evidence="7">
    <location>
        <position position="266"/>
    </location>
    <ligand>
        <name>[4Fe-4S] cluster</name>
        <dbReference type="ChEBI" id="CHEBI:49883"/>
    </ligand>
</feature>
<dbReference type="Pfam" id="PF04551">
    <property type="entry name" value="GcpE"/>
    <property type="match status" value="1"/>
</dbReference>
<keyword evidence="1 7" id="KW-0004">4Fe-4S</keyword>
<dbReference type="InterPro" id="IPR016425">
    <property type="entry name" value="IspG_bac"/>
</dbReference>
<dbReference type="PIRSF" id="PIRSF004640">
    <property type="entry name" value="IspG"/>
    <property type="match status" value="1"/>
</dbReference>
<keyword evidence="5 7" id="KW-0411">Iron-sulfur</keyword>
<reference evidence="10" key="2">
    <citation type="journal article" date="2021" name="PeerJ">
        <title>Extensive microbial diversity within the chicken gut microbiome revealed by metagenomics and culture.</title>
        <authorList>
            <person name="Gilroy R."/>
            <person name="Ravi A."/>
            <person name="Getino M."/>
            <person name="Pursley I."/>
            <person name="Horton D.L."/>
            <person name="Alikhan N.F."/>
            <person name="Baker D."/>
            <person name="Gharbi K."/>
            <person name="Hall N."/>
            <person name="Watson M."/>
            <person name="Adriaenssens E.M."/>
            <person name="Foster-Nyarko E."/>
            <person name="Jarju S."/>
            <person name="Secka A."/>
            <person name="Antonio M."/>
            <person name="Oren A."/>
            <person name="Chaudhuri R.R."/>
            <person name="La Ragione R."/>
            <person name="Hildebrand F."/>
            <person name="Pallen M.J."/>
        </authorList>
    </citation>
    <scope>NUCLEOTIDE SEQUENCE</scope>
    <source>
        <strain evidence="10">14508</strain>
    </source>
</reference>
<dbReference type="AlphaFoldDB" id="A0A9D1G7D0"/>
<dbReference type="GO" id="GO:0019288">
    <property type="term" value="P:isopentenyl diphosphate biosynthetic process, methylerythritol 4-phosphate pathway"/>
    <property type="evidence" value="ECO:0007669"/>
    <property type="project" value="UniProtKB-UniRule"/>
</dbReference>
<organism evidence="10 11">
    <name type="scientific">Candidatus Caccosoma faecigallinarum</name>
    <dbReference type="NCBI Taxonomy" id="2840720"/>
    <lineage>
        <taxon>Bacteria</taxon>
        <taxon>Bacillati</taxon>
        <taxon>Bacillota</taxon>
        <taxon>Bacillota incertae sedis</taxon>
        <taxon>Candidatus Caccosoma</taxon>
    </lineage>
</organism>
<dbReference type="GO" id="GO:0005506">
    <property type="term" value="F:iron ion binding"/>
    <property type="evidence" value="ECO:0007669"/>
    <property type="project" value="InterPro"/>
</dbReference>
<dbReference type="GO" id="GO:0046429">
    <property type="term" value="F:4-hydroxy-3-methylbut-2-en-1-yl diphosphate synthase activity (ferredoxin)"/>
    <property type="evidence" value="ECO:0007669"/>
    <property type="project" value="UniProtKB-UniRule"/>
</dbReference>
<evidence type="ECO:0000256" key="4">
    <source>
        <dbReference type="ARBA" id="ARBA00023004"/>
    </source>
</evidence>
<feature type="domain" description="IspG C-terminal" evidence="9">
    <location>
        <begin position="260"/>
        <end position="346"/>
    </location>
</feature>
<comment type="similarity">
    <text evidence="7">Belongs to the IspG family.</text>
</comment>
<evidence type="ECO:0000256" key="1">
    <source>
        <dbReference type="ARBA" id="ARBA00022485"/>
    </source>
</evidence>
<name>A0A9D1G7D0_9FIRM</name>
<dbReference type="PANTHER" id="PTHR30454">
    <property type="entry name" value="4-HYDROXY-3-METHYLBUT-2-EN-1-YL DIPHOSPHATE SYNTHASE"/>
    <property type="match status" value="1"/>
</dbReference>
<protein>
    <recommendedName>
        <fullName evidence="7">4-hydroxy-3-methylbut-2-en-1-yl diphosphate synthase (flavodoxin)</fullName>
        <ecNumber evidence="7">1.17.7.3</ecNumber>
    </recommendedName>
    <alternativeName>
        <fullName evidence="7">1-hydroxy-2-methyl-2-(E)-butenyl 4-diphosphate synthase</fullName>
    </alternativeName>
</protein>
<feature type="domain" description="IspG TIM-barrel" evidence="8">
    <location>
        <begin position="7"/>
        <end position="246"/>
    </location>
</feature>
<dbReference type="NCBIfam" id="TIGR00612">
    <property type="entry name" value="ispG_gcpE"/>
    <property type="match status" value="1"/>
</dbReference>
<feature type="binding site" evidence="7">
    <location>
        <position position="298"/>
    </location>
    <ligand>
        <name>[4Fe-4S] cluster</name>
        <dbReference type="ChEBI" id="CHEBI:49883"/>
    </ligand>
</feature>
<comment type="catalytic activity">
    <reaction evidence="7">
        <text>(2E)-4-hydroxy-3-methylbut-2-enyl diphosphate + oxidized [flavodoxin] + H2O + 2 H(+) = 2-C-methyl-D-erythritol 2,4-cyclic diphosphate + reduced [flavodoxin]</text>
        <dbReference type="Rhea" id="RHEA:43604"/>
        <dbReference type="Rhea" id="RHEA-COMP:10622"/>
        <dbReference type="Rhea" id="RHEA-COMP:10623"/>
        <dbReference type="ChEBI" id="CHEBI:15377"/>
        <dbReference type="ChEBI" id="CHEBI:15378"/>
        <dbReference type="ChEBI" id="CHEBI:57618"/>
        <dbReference type="ChEBI" id="CHEBI:58210"/>
        <dbReference type="ChEBI" id="CHEBI:58483"/>
        <dbReference type="ChEBI" id="CHEBI:128753"/>
        <dbReference type="EC" id="1.17.7.3"/>
    </reaction>
</comment>
<feature type="binding site" evidence="7">
    <location>
        <position position="263"/>
    </location>
    <ligand>
        <name>[4Fe-4S] cluster</name>
        <dbReference type="ChEBI" id="CHEBI:49883"/>
    </ligand>
</feature>
<evidence type="ECO:0000256" key="7">
    <source>
        <dbReference type="HAMAP-Rule" id="MF_00159"/>
    </source>
</evidence>
<keyword evidence="6 7" id="KW-0414">Isoprene biosynthesis</keyword>
<gene>
    <name evidence="7 10" type="primary">ispG</name>
    <name evidence="10" type="synonym">gcpE</name>
    <name evidence="10" type="ORF">IAD04_00565</name>
</gene>
<dbReference type="EC" id="1.17.7.3" evidence="7"/>
<dbReference type="Gene3D" id="3.30.413.10">
    <property type="entry name" value="Sulfite Reductase Hemoprotein, domain 1"/>
    <property type="match status" value="1"/>
</dbReference>
<proteinExistence type="inferred from homology"/>
<comment type="function">
    <text evidence="7">Converts 2C-methyl-D-erythritol 2,4-cyclodiphosphate (ME-2,4cPP) into 1-hydroxy-2-methyl-2-(E)-butenyl 4-diphosphate.</text>
</comment>
<dbReference type="InterPro" id="IPR045854">
    <property type="entry name" value="NO2/SO3_Rdtase_4Fe4S_sf"/>
</dbReference>
<evidence type="ECO:0000259" key="8">
    <source>
        <dbReference type="Pfam" id="PF04551"/>
    </source>
</evidence>
<dbReference type="InterPro" id="IPR058578">
    <property type="entry name" value="IspG_TIM"/>
</dbReference>
<evidence type="ECO:0000259" key="9">
    <source>
        <dbReference type="Pfam" id="PF26540"/>
    </source>
</evidence>
<feature type="binding site" evidence="7">
    <location>
        <position position="305"/>
    </location>
    <ligand>
        <name>[4Fe-4S] cluster</name>
        <dbReference type="ChEBI" id="CHEBI:49883"/>
    </ligand>
</feature>
<dbReference type="Proteomes" id="UP000886893">
    <property type="component" value="Unassembled WGS sequence"/>
</dbReference>
<comment type="cofactor">
    <cofactor evidence="7">
        <name>[4Fe-4S] cluster</name>
        <dbReference type="ChEBI" id="CHEBI:49883"/>
    </cofactor>
    <text evidence="7">Binds 1 [4Fe-4S] cluster.</text>
</comment>
<dbReference type="HAMAP" id="MF_00159">
    <property type="entry name" value="IspG"/>
    <property type="match status" value="1"/>
</dbReference>
<dbReference type="FunFam" id="3.20.20.20:FF:000001">
    <property type="entry name" value="4-hydroxy-3-methylbut-2-en-1-yl diphosphate synthase (flavodoxin)"/>
    <property type="match status" value="1"/>
</dbReference>
<dbReference type="GO" id="GO:0016114">
    <property type="term" value="P:terpenoid biosynthetic process"/>
    <property type="evidence" value="ECO:0007669"/>
    <property type="project" value="InterPro"/>
</dbReference>
<dbReference type="GO" id="GO:0141197">
    <property type="term" value="F:4-hydroxy-3-methylbut-2-enyl-diphosphate synthase activity (flavodoxin)"/>
    <property type="evidence" value="ECO:0007669"/>
    <property type="project" value="UniProtKB-EC"/>
</dbReference>
<comment type="caution">
    <text evidence="10">The sequence shown here is derived from an EMBL/GenBank/DDBJ whole genome shotgun (WGS) entry which is preliminary data.</text>
</comment>
<evidence type="ECO:0000256" key="6">
    <source>
        <dbReference type="ARBA" id="ARBA00023229"/>
    </source>
</evidence>